<keyword evidence="3" id="KW-1185">Reference proteome</keyword>
<evidence type="ECO:0000256" key="1">
    <source>
        <dbReference type="SAM" id="Phobius"/>
    </source>
</evidence>
<evidence type="ECO:0000313" key="2">
    <source>
        <dbReference type="EMBL" id="SFL42112.1"/>
    </source>
</evidence>
<dbReference type="Proteomes" id="UP000199550">
    <property type="component" value="Unassembled WGS sequence"/>
</dbReference>
<proteinExistence type="predicted"/>
<keyword evidence="1" id="KW-0812">Transmembrane</keyword>
<reference evidence="2 3" key="1">
    <citation type="submission" date="2016-10" db="EMBL/GenBank/DDBJ databases">
        <authorList>
            <person name="de Groot N.N."/>
        </authorList>
    </citation>
    <scope>NUCLEOTIDE SEQUENCE [LARGE SCALE GENOMIC DNA]</scope>
    <source>
        <strain evidence="2 3">DSM 16199</strain>
    </source>
</reference>
<keyword evidence="1" id="KW-1133">Transmembrane helix</keyword>
<dbReference type="Pfam" id="PF06210">
    <property type="entry name" value="DUF1003"/>
    <property type="match status" value="1"/>
</dbReference>
<dbReference type="EMBL" id="FOTF01000018">
    <property type="protein sequence ID" value="SFL42112.1"/>
    <property type="molecule type" value="Genomic_DNA"/>
</dbReference>
<protein>
    <submittedName>
        <fullName evidence="2">Uncharacterized membrane protein</fullName>
    </submittedName>
</protein>
<evidence type="ECO:0000313" key="3">
    <source>
        <dbReference type="Proteomes" id="UP000199550"/>
    </source>
</evidence>
<dbReference type="PANTHER" id="PTHR41386:SF1">
    <property type="entry name" value="MEMBRANE PROTEIN"/>
    <property type="match status" value="1"/>
</dbReference>
<feature type="transmembrane region" description="Helical" evidence="1">
    <location>
        <begin position="54"/>
        <end position="77"/>
    </location>
</feature>
<keyword evidence="1" id="KW-0472">Membrane</keyword>
<dbReference type="RefSeq" id="WP_217646874.1">
    <property type="nucleotide sequence ID" value="NZ_FOTF01000018.1"/>
</dbReference>
<sequence>MHLEHILTDEAGRLSALDREVIDALASGQMLTQDPGDSDDPAATSFGERMSDRVAAFGGSWTFIIGFVVTLVAWMLLNVTGLMFRAFDPYPFIFLNLILSCVAALQAPIIMMSQRRQDEKDRIRAESDYRVNLKSELEIRALHEKIDHQWEHLLRIQRAQLDLVDPSDAE</sequence>
<dbReference type="AlphaFoldDB" id="A0A1I4HIU3"/>
<dbReference type="PANTHER" id="PTHR41386">
    <property type="entry name" value="INTEGRAL MEMBRANE PROTEIN-RELATED"/>
    <property type="match status" value="1"/>
</dbReference>
<name>A0A1I4HIU3_9RHOB</name>
<feature type="transmembrane region" description="Helical" evidence="1">
    <location>
        <begin position="89"/>
        <end position="112"/>
    </location>
</feature>
<dbReference type="InterPro" id="IPR010406">
    <property type="entry name" value="DUF1003"/>
</dbReference>
<accession>A0A1I4HIU3</accession>
<gene>
    <name evidence="2" type="ORF">SAMN04488004_11813</name>
</gene>
<organism evidence="2 3">
    <name type="scientific">Loktanella salsilacus</name>
    <dbReference type="NCBI Taxonomy" id="195913"/>
    <lineage>
        <taxon>Bacteria</taxon>
        <taxon>Pseudomonadati</taxon>
        <taxon>Pseudomonadota</taxon>
        <taxon>Alphaproteobacteria</taxon>
        <taxon>Rhodobacterales</taxon>
        <taxon>Roseobacteraceae</taxon>
        <taxon>Loktanella</taxon>
    </lineage>
</organism>
<dbReference type="STRING" id="195913.SAMN04488004_11813"/>